<dbReference type="OrthoDB" id="3690688at2"/>
<comment type="caution">
    <text evidence="1">The sequence shown here is derived from an EMBL/GenBank/DDBJ whole genome shotgun (WGS) entry which is preliminary data.</text>
</comment>
<gene>
    <name evidence="1" type="ORF">GTS_54540</name>
</gene>
<evidence type="ECO:0000313" key="1">
    <source>
        <dbReference type="EMBL" id="GDY33821.1"/>
    </source>
</evidence>
<keyword evidence="2" id="KW-1185">Reference proteome</keyword>
<dbReference type="Proteomes" id="UP000298860">
    <property type="component" value="Unassembled WGS sequence"/>
</dbReference>
<dbReference type="EMBL" id="BJFL01000060">
    <property type="protein sequence ID" value="GDY33821.1"/>
    <property type="molecule type" value="Genomic_DNA"/>
</dbReference>
<name>A0A4D4JAY8_9PSEU</name>
<reference evidence="2" key="1">
    <citation type="submission" date="2019-04" db="EMBL/GenBank/DDBJ databases">
        <title>Draft genome sequence of Pseudonocardiaceae bacterium SL3-2-4.</title>
        <authorList>
            <person name="Ningsih F."/>
            <person name="Yokota A."/>
            <person name="Sakai Y."/>
            <person name="Nanatani K."/>
            <person name="Yabe S."/>
            <person name="Oetari A."/>
            <person name="Sjamsuridzal W."/>
        </authorList>
    </citation>
    <scope>NUCLEOTIDE SEQUENCE [LARGE SCALE GENOMIC DNA]</scope>
    <source>
        <strain evidence="2">SL3-2-4</strain>
    </source>
</reference>
<dbReference type="RefSeq" id="WP_137816735.1">
    <property type="nucleotide sequence ID" value="NZ_BJFL01000060.1"/>
</dbReference>
<protein>
    <submittedName>
        <fullName evidence="1">Uncharacterized protein</fullName>
    </submittedName>
</protein>
<sequence>MTQVPHAAARLEVVPALAPTAEPKDLADALRRGPFHLALQAAIRASGLSLESVQRRLRSQGHQISMASLSYWQRGRSRPERPSSLAAVRTLERILELPPGSLITLLGPARPRGRWVNHVPGSVPFAALGHSERTLRMVSSRIDPDVNQRLETISHHEDLHVDAEGRGYRQRIRRVLRARSDGTDRMIVVIVADDPGNPRPSFQPLLNCRVGRVVHDDEEDVTAAEMIFHRPLRAGETYLAEYEVIARDLTTRASRLEVGFRQPTRECVLQAVFHPSAIPIRCYPVWQPQTRQPSPLEPELHIEASGSVHVAITDLPAGRYGLCWEWE</sequence>
<dbReference type="AlphaFoldDB" id="A0A4D4JAY8"/>
<evidence type="ECO:0000313" key="2">
    <source>
        <dbReference type="Proteomes" id="UP000298860"/>
    </source>
</evidence>
<organism evidence="1 2">
    <name type="scientific">Gandjariella thermophila</name>
    <dbReference type="NCBI Taxonomy" id="1931992"/>
    <lineage>
        <taxon>Bacteria</taxon>
        <taxon>Bacillati</taxon>
        <taxon>Actinomycetota</taxon>
        <taxon>Actinomycetes</taxon>
        <taxon>Pseudonocardiales</taxon>
        <taxon>Pseudonocardiaceae</taxon>
        <taxon>Gandjariella</taxon>
    </lineage>
</organism>
<accession>A0A4D4JAY8</accession>
<proteinExistence type="predicted"/>